<dbReference type="STRING" id="395493.BegalDRAFT_2339"/>
<keyword evidence="3" id="KW-1185">Reference proteome</keyword>
<dbReference type="EMBL" id="JH600070">
    <property type="protein sequence ID" value="EIJ43193.1"/>
    <property type="molecule type" value="Genomic_DNA"/>
</dbReference>
<organism evidence="2 3">
    <name type="scientific">Beggiatoa alba B18LD</name>
    <dbReference type="NCBI Taxonomy" id="395493"/>
    <lineage>
        <taxon>Bacteria</taxon>
        <taxon>Pseudomonadati</taxon>
        <taxon>Pseudomonadota</taxon>
        <taxon>Gammaproteobacteria</taxon>
        <taxon>Thiotrichales</taxon>
        <taxon>Thiotrichaceae</taxon>
        <taxon>Beggiatoa</taxon>
    </lineage>
</organism>
<sequence length="66" mass="7478">MQTSLSYLVSFVGLGCMLFVYPLLSVFSHAVLVWGIPLLYLYLFLLWLGFIVVIAWVMYKMPAGDA</sequence>
<feature type="transmembrane region" description="Helical" evidence="1">
    <location>
        <begin position="7"/>
        <end position="27"/>
    </location>
</feature>
<dbReference type="RefSeq" id="WP_002690165.1">
    <property type="nucleotide sequence ID" value="NZ_JH600070.1"/>
</dbReference>
<keyword evidence="1" id="KW-1133">Transmembrane helix</keyword>
<evidence type="ECO:0000256" key="1">
    <source>
        <dbReference type="SAM" id="Phobius"/>
    </source>
</evidence>
<name>I3CHV0_9GAMM</name>
<keyword evidence="1" id="KW-0812">Transmembrane</keyword>
<dbReference type="HOGENOM" id="CLU_191399_1_0_6"/>
<dbReference type="AlphaFoldDB" id="I3CHV0"/>
<gene>
    <name evidence="2" type="ORF">BegalDRAFT_2339</name>
</gene>
<evidence type="ECO:0008006" key="4">
    <source>
        <dbReference type="Google" id="ProtNLM"/>
    </source>
</evidence>
<feature type="transmembrane region" description="Helical" evidence="1">
    <location>
        <begin position="39"/>
        <end position="59"/>
    </location>
</feature>
<evidence type="ECO:0000313" key="3">
    <source>
        <dbReference type="Proteomes" id="UP000005744"/>
    </source>
</evidence>
<accession>I3CHV0</accession>
<protein>
    <recommendedName>
        <fullName evidence="4">DUF3311 domain-containing protein</fullName>
    </recommendedName>
</protein>
<keyword evidence="1" id="KW-0472">Membrane</keyword>
<dbReference type="Proteomes" id="UP000005744">
    <property type="component" value="Unassembled WGS sequence"/>
</dbReference>
<reference evidence="2 3" key="1">
    <citation type="submission" date="2011-11" db="EMBL/GenBank/DDBJ databases">
        <title>Improved High-Quality Draft sequence of Beggiatoa alba B18lD.</title>
        <authorList>
            <consortium name="US DOE Joint Genome Institute"/>
            <person name="Lucas S."/>
            <person name="Han J."/>
            <person name="Lapidus A."/>
            <person name="Cheng J.-F."/>
            <person name="Goodwin L."/>
            <person name="Pitluck S."/>
            <person name="Peters L."/>
            <person name="Mikhailova N."/>
            <person name="Held B."/>
            <person name="Detter J.C."/>
            <person name="Han C."/>
            <person name="Tapia R."/>
            <person name="Land M."/>
            <person name="Hauser L."/>
            <person name="Kyrpides N."/>
            <person name="Ivanova N."/>
            <person name="Pagani I."/>
            <person name="Samuel K."/>
            <person name="Teske A."/>
            <person name="Mueller J."/>
            <person name="Woyke T."/>
        </authorList>
    </citation>
    <scope>NUCLEOTIDE SEQUENCE [LARGE SCALE GENOMIC DNA]</scope>
    <source>
        <strain evidence="2 3">B18LD</strain>
    </source>
</reference>
<proteinExistence type="predicted"/>
<evidence type="ECO:0000313" key="2">
    <source>
        <dbReference type="EMBL" id="EIJ43193.1"/>
    </source>
</evidence>